<dbReference type="InterPro" id="IPR050108">
    <property type="entry name" value="CDK"/>
</dbReference>
<evidence type="ECO:0000313" key="10">
    <source>
        <dbReference type="Proteomes" id="UP000678499"/>
    </source>
</evidence>
<dbReference type="PROSITE" id="PS00108">
    <property type="entry name" value="PROTEIN_KINASE_ST"/>
    <property type="match status" value="1"/>
</dbReference>
<dbReference type="GO" id="GO:0005524">
    <property type="term" value="F:ATP binding"/>
    <property type="evidence" value="ECO:0007669"/>
    <property type="project" value="UniProtKB-KW"/>
</dbReference>
<dbReference type="InterPro" id="IPR008271">
    <property type="entry name" value="Ser/Thr_kinase_AS"/>
</dbReference>
<feature type="domain" description="Protein kinase" evidence="8">
    <location>
        <begin position="1"/>
        <end position="271"/>
    </location>
</feature>
<dbReference type="SMART" id="SM00220">
    <property type="entry name" value="S_TKc"/>
    <property type="match status" value="1"/>
</dbReference>
<evidence type="ECO:0000256" key="4">
    <source>
        <dbReference type="ARBA" id="ARBA00022741"/>
    </source>
</evidence>
<dbReference type="Proteomes" id="UP000678499">
    <property type="component" value="Unassembled WGS sequence"/>
</dbReference>
<dbReference type="InterPro" id="IPR000719">
    <property type="entry name" value="Prot_kinase_dom"/>
</dbReference>
<sequence>MPCPKKEKGKKKSPEKSEDTIVIISISEISFIARSIDILKKKKNKEEGDNFQLSHPGAQGLPSFFLSLSASSSFVARASRDLVAPGTVDTGHQGDLMFQIVCGVDFLHCNRILHRDLKPQNILVTTDGVVKIADFGMARLYAVGMVLSSVVVTQWYRAPEVLLCSNYATPVDLWSIGCIFAELVRREPLFNGATDADQLHKIFDIMGSPHQDEWPRGVSVSWQQFRGRPGVPLSSLLPELEPSGQDLLRQMLTFVPEKRISAVRALRHSYFDGRTPPLSGPVPATLTSPASAASGPVRQEPPSSVDAVLRGRNLMASTPISSSDRQASNSNPGFPETPQNPSGRAKRHSAGTPSNSPESSLSCSTSDESGQSMEQ</sequence>
<evidence type="ECO:0000256" key="5">
    <source>
        <dbReference type="ARBA" id="ARBA00022777"/>
    </source>
</evidence>
<keyword evidence="4" id="KW-0547">Nucleotide-binding</keyword>
<dbReference type="PANTHER" id="PTHR24056:SF472">
    <property type="entry name" value="CYCLIN-DEPENDENT KINASE 4, ISOFORM A"/>
    <property type="match status" value="1"/>
</dbReference>
<dbReference type="PROSITE" id="PS50011">
    <property type="entry name" value="PROTEIN_KINASE_DOM"/>
    <property type="match status" value="1"/>
</dbReference>
<keyword evidence="6" id="KW-0067">ATP-binding</keyword>
<dbReference type="GO" id="GO:0030332">
    <property type="term" value="F:cyclin binding"/>
    <property type="evidence" value="ECO:0007669"/>
    <property type="project" value="TreeGrafter"/>
</dbReference>
<evidence type="ECO:0000256" key="7">
    <source>
        <dbReference type="SAM" id="MobiDB-lite"/>
    </source>
</evidence>
<reference evidence="9" key="1">
    <citation type="submission" date="2020-11" db="EMBL/GenBank/DDBJ databases">
        <authorList>
            <person name="Tran Van P."/>
        </authorList>
    </citation>
    <scope>NUCLEOTIDE SEQUENCE</scope>
</reference>
<dbReference type="Pfam" id="PF00069">
    <property type="entry name" value="Pkinase"/>
    <property type="match status" value="1"/>
</dbReference>
<proteinExistence type="inferred from homology"/>
<dbReference type="GO" id="GO:0007165">
    <property type="term" value="P:signal transduction"/>
    <property type="evidence" value="ECO:0007669"/>
    <property type="project" value="TreeGrafter"/>
</dbReference>
<evidence type="ECO:0000259" key="8">
    <source>
        <dbReference type="PROSITE" id="PS50011"/>
    </source>
</evidence>
<keyword evidence="5" id="KW-0418">Kinase</keyword>
<feature type="compositionally biased region" description="Low complexity" evidence="7">
    <location>
        <begin position="352"/>
        <end position="369"/>
    </location>
</feature>
<feature type="region of interest" description="Disordered" evidence="7">
    <location>
        <begin position="271"/>
        <end position="304"/>
    </location>
</feature>
<dbReference type="GO" id="GO:0010389">
    <property type="term" value="P:regulation of G2/M transition of mitotic cell cycle"/>
    <property type="evidence" value="ECO:0007669"/>
    <property type="project" value="TreeGrafter"/>
</dbReference>
<dbReference type="AlphaFoldDB" id="A0A7R9BY84"/>
<keyword evidence="3" id="KW-0808">Transferase</keyword>
<evidence type="ECO:0000256" key="3">
    <source>
        <dbReference type="ARBA" id="ARBA00022679"/>
    </source>
</evidence>
<dbReference type="PANTHER" id="PTHR24056">
    <property type="entry name" value="CELL DIVISION PROTEIN KINASE"/>
    <property type="match status" value="1"/>
</dbReference>
<dbReference type="InterPro" id="IPR011009">
    <property type="entry name" value="Kinase-like_dom_sf"/>
</dbReference>
<dbReference type="EMBL" id="OA886169">
    <property type="protein sequence ID" value="CAD7282663.1"/>
    <property type="molecule type" value="Genomic_DNA"/>
</dbReference>
<dbReference type="GO" id="GO:0004693">
    <property type="term" value="F:cyclin-dependent protein serine/threonine kinase activity"/>
    <property type="evidence" value="ECO:0007669"/>
    <property type="project" value="TreeGrafter"/>
</dbReference>
<dbReference type="GO" id="GO:0005634">
    <property type="term" value="C:nucleus"/>
    <property type="evidence" value="ECO:0007669"/>
    <property type="project" value="TreeGrafter"/>
</dbReference>
<dbReference type="GO" id="GO:0005737">
    <property type="term" value="C:cytoplasm"/>
    <property type="evidence" value="ECO:0007669"/>
    <property type="project" value="TreeGrafter"/>
</dbReference>
<dbReference type="SUPFAM" id="SSF56112">
    <property type="entry name" value="Protein kinase-like (PK-like)"/>
    <property type="match status" value="1"/>
</dbReference>
<dbReference type="FunFam" id="1.10.510.10:FF:000624">
    <property type="entry name" value="Mitogen-activated protein kinase"/>
    <property type="match status" value="1"/>
</dbReference>
<accession>A0A7R9BY84</accession>
<keyword evidence="10" id="KW-1185">Reference proteome</keyword>
<evidence type="ECO:0000256" key="2">
    <source>
        <dbReference type="ARBA" id="ARBA00022527"/>
    </source>
</evidence>
<dbReference type="Gene3D" id="1.10.510.10">
    <property type="entry name" value="Transferase(Phosphotransferase) domain 1"/>
    <property type="match status" value="1"/>
</dbReference>
<evidence type="ECO:0000256" key="6">
    <source>
        <dbReference type="ARBA" id="ARBA00022840"/>
    </source>
</evidence>
<feature type="region of interest" description="Disordered" evidence="7">
    <location>
        <begin position="318"/>
        <end position="375"/>
    </location>
</feature>
<dbReference type="GO" id="GO:0010468">
    <property type="term" value="P:regulation of gene expression"/>
    <property type="evidence" value="ECO:0007669"/>
    <property type="project" value="TreeGrafter"/>
</dbReference>
<dbReference type="GO" id="GO:0000307">
    <property type="term" value="C:cyclin-dependent protein kinase holoenzyme complex"/>
    <property type="evidence" value="ECO:0007669"/>
    <property type="project" value="TreeGrafter"/>
</dbReference>
<organism evidence="9">
    <name type="scientific">Notodromas monacha</name>
    <dbReference type="NCBI Taxonomy" id="399045"/>
    <lineage>
        <taxon>Eukaryota</taxon>
        <taxon>Metazoa</taxon>
        <taxon>Ecdysozoa</taxon>
        <taxon>Arthropoda</taxon>
        <taxon>Crustacea</taxon>
        <taxon>Oligostraca</taxon>
        <taxon>Ostracoda</taxon>
        <taxon>Podocopa</taxon>
        <taxon>Podocopida</taxon>
        <taxon>Cypridocopina</taxon>
        <taxon>Cypridoidea</taxon>
        <taxon>Cyprididae</taxon>
        <taxon>Notodromas</taxon>
    </lineage>
</organism>
<name>A0A7R9BY84_9CRUS</name>
<protein>
    <recommendedName>
        <fullName evidence="8">Protein kinase domain-containing protein</fullName>
    </recommendedName>
</protein>
<dbReference type="GO" id="GO:0000082">
    <property type="term" value="P:G1/S transition of mitotic cell cycle"/>
    <property type="evidence" value="ECO:0007669"/>
    <property type="project" value="TreeGrafter"/>
</dbReference>
<comment type="similarity">
    <text evidence="1">Belongs to the protein kinase superfamily. CMGC Ser/Thr protein kinase family. CDC2/CDKX subfamily.</text>
</comment>
<dbReference type="EMBL" id="CAJPEX010004132">
    <property type="protein sequence ID" value="CAG0922815.1"/>
    <property type="molecule type" value="Genomic_DNA"/>
</dbReference>
<feature type="compositionally biased region" description="Low complexity" evidence="7">
    <location>
        <begin position="281"/>
        <end position="296"/>
    </location>
</feature>
<evidence type="ECO:0000256" key="1">
    <source>
        <dbReference type="ARBA" id="ARBA00006485"/>
    </source>
</evidence>
<dbReference type="OrthoDB" id="1732493at2759"/>
<feature type="compositionally biased region" description="Polar residues" evidence="7">
    <location>
        <begin position="318"/>
        <end position="342"/>
    </location>
</feature>
<keyword evidence="2" id="KW-0723">Serine/threonine-protein kinase</keyword>
<evidence type="ECO:0000313" key="9">
    <source>
        <dbReference type="EMBL" id="CAD7282663.1"/>
    </source>
</evidence>
<gene>
    <name evidence="9" type="ORF">NMOB1V02_LOCUS10284</name>
</gene>